<reference evidence="3 4" key="2">
    <citation type="submission" date="2018-11" db="EMBL/GenBank/DDBJ databases">
        <authorList>
            <consortium name="Pathogen Informatics"/>
        </authorList>
    </citation>
    <scope>NUCLEOTIDE SEQUENCE [LARGE SCALE GENOMIC DNA]</scope>
    <source>
        <strain evidence="3 4">NST_G2</strain>
    </source>
</reference>
<accession>A0A183SWP4</accession>
<dbReference type="WBParaSite" id="SSLN_0000897901-mRNA-1">
    <property type="protein sequence ID" value="SSLN_0000897901-mRNA-1"/>
    <property type="gene ID" value="SSLN_0000897901"/>
</dbReference>
<reference evidence="5" key="1">
    <citation type="submission" date="2016-06" db="UniProtKB">
        <authorList>
            <consortium name="WormBaseParasite"/>
        </authorList>
    </citation>
    <scope>IDENTIFICATION</scope>
</reference>
<feature type="domain" description="MENTAL" evidence="2">
    <location>
        <begin position="124"/>
        <end position="176"/>
    </location>
</feature>
<keyword evidence="4" id="KW-1185">Reference proteome</keyword>
<proteinExistence type="predicted"/>
<feature type="compositionally biased region" description="Basic and acidic residues" evidence="1">
    <location>
        <begin position="207"/>
        <end position="216"/>
    </location>
</feature>
<dbReference type="AlphaFoldDB" id="A0A183SWP4"/>
<sequence>MDCSRRRARCGLHTPIVGKVPVSSVGDADPRVLITVGVHQHSREHETEESGGQYAAVLHFVGHCKCFGYRPVGSDAHRHPVMKLTLHVRELHGTTEFLHDFPQPVAIRRVKGFRQIYEGSVETKGSIINTISDEVESYKFVSSLFDVQVLAACRFTALEICYGCVLMSSRWPSIVVNAPVAALAGTQLSPVTPRNWAPPSGHTLSNRPDKRAKPDNPRSNQPLRRMALVARELARYKVDITALRETCFSELGQLEEVGTGYTFCWSVWPKADRRDADVAFAFRSDIAGPLPQDVNDHLMILRLPL</sequence>
<organism evidence="5">
    <name type="scientific">Schistocephalus solidus</name>
    <name type="common">Tapeworm</name>
    <dbReference type="NCBI Taxonomy" id="70667"/>
    <lineage>
        <taxon>Eukaryota</taxon>
        <taxon>Metazoa</taxon>
        <taxon>Spiralia</taxon>
        <taxon>Lophotrochozoa</taxon>
        <taxon>Platyhelminthes</taxon>
        <taxon>Cestoda</taxon>
        <taxon>Eucestoda</taxon>
        <taxon>Diphyllobothriidea</taxon>
        <taxon>Diphyllobothriidae</taxon>
        <taxon>Schistocephalus</taxon>
    </lineage>
</organism>
<dbReference type="Proteomes" id="UP000275846">
    <property type="component" value="Unassembled WGS sequence"/>
</dbReference>
<dbReference type="Pfam" id="PF10457">
    <property type="entry name" value="MENTAL"/>
    <property type="match status" value="1"/>
</dbReference>
<evidence type="ECO:0000313" key="4">
    <source>
        <dbReference type="Proteomes" id="UP000275846"/>
    </source>
</evidence>
<evidence type="ECO:0000259" key="2">
    <source>
        <dbReference type="Pfam" id="PF10457"/>
    </source>
</evidence>
<evidence type="ECO:0000256" key="1">
    <source>
        <dbReference type="SAM" id="MobiDB-lite"/>
    </source>
</evidence>
<protein>
    <submittedName>
        <fullName evidence="5">MENTAL domain-containing protein</fullName>
    </submittedName>
</protein>
<evidence type="ECO:0000313" key="3">
    <source>
        <dbReference type="EMBL" id="VDL95027.1"/>
    </source>
</evidence>
<dbReference type="InterPro" id="IPR019498">
    <property type="entry name" value="MENTAL"/>
</dbReference>
<evidence type="ECO:0000313" key="5">
    <source>
        <dbReference type="WBParaSite" id="SSLN_0000897901-mRNA-1"/>
    </source>
</evidence>
<dbReference type="OrthoDB" id="410381at2759"/>
<gene>
    <name evidence="3" type="ORF">SSLN_LOCUS8642</name>
</gene>
<dbReference type="EMBL" id="UYSU01034766">
    <property type="protein sequence ID" value="VDL95027.1"/>
    <property type="molecule type" value="Genomic_DNA"/>
</dbReference>
<feature type="region of interest" description="Disordered" evidence="1">
    <location>
        <begin position="192"/>
        <end position="221"/>
    </location>
</feature>
<name>A0A183SWP4_SCHSO</name>